<organism evidence="2">
    <name type="scientific">mine drainage metagenome</name>
    <dbReference type="NCBI Taxonomy" id="410659"/>
    <lineage>
        <taxon>unclassified sequences</taxon>
        <taxon>metagenomes</taxon>
        <taxon>ecological metagenomes</taxon>
    </lineage>
</organism>
<dbReference type="GO" id="GO:0016787">
    <property type="term" value="F:hydrolase activity"/>
    <property type="evidence" value="ECO:0007669"/>
    <property type="project" value="UniProtKB-KW"/>
</dbReference>
<dbReference type="InterPro" id="IPR051540">
    <property type="entry name" value="S-2-haloacid_dehalogenase"/>
</dbReference>
<proteinExistence type="predicted"/>
<dbReference type="Gene3D" id="3.40.50.1000">
    <property type="entry name" value="HAD superfamily/HAD-like"/>
    <property type="match status" value="1"/>
</dbReference>
<dbReference type="SUPFAM" id="SSF56784">
    <property type="entry name" value="HAD-like"/>
    <property type="match status" value="1"/>
</dbReference>
<comment type="caution">
    <text evidence="2">The sequence shown here is derived from an EMBL/GenBank/DDBJ whole genome shotgun (WGS) entry which is preliminary data.</text>
</comment>
<dbReference type="InterPro" id="IPR023214">
    <property type="entry name" value="HAD_sf"/>
</dbReference>
<dbReference type="InterPro" id="IPR036412">
    <property type="entry name" value="HAD-like_sf"/>
</dbReference>
<gene>
    <name evidence="2" type="ORF">B2A_13934</name>
</gene>
<keyword evidence="1 2" id="KW-0378">Hydrolase</keyword>
<dbReference type="EMBL" id="AUZZ01010099">
    <property type="protein sequence ID" value="EQD30898.1"/>
    <property type="molecule type" value="Genomic_DNA"/>
</dbReference>
<dbReference type="InterPro" id="IPR006439">
    <property type="entry name" value="HAD-SF_hydro_IA"/>
</dbReference>
<dbReference type="InterPro" id="IPR041492">
    <property type="entry name" value="HAD_2"/>
</dbReference>
<dbReference type="PANTHER" id="PTHR43316">
    <property type="entry name" value="HYDROLASE, HALOACID DELAHOGENASE-RELATED"/>
    <property type="match status" value="1"/>
</dbReference>
<evidence type="ECO:0000313" key="2">
    <source>
        <dbReference type="EMBL" id="EQD30898.1"/>
    </source>
</evidence>
<dbReference type="Pfam" id="PF13419">
    <property type="entry name" value="HAD_2"/>
    <property type="match status" value="1"/>
</dbReference>
<sequence>MEPGIRSTLERLKGLGLTLSILTETVHSKESKEIMLEAAGLSGIFDHIFVPMDTGSRKPNARAYLAVIEHYKVKPSDALFVGHDKDELDGARAVGISSVSYRGDRDGDYYASTFDEIFDLVKGLKED</sequence>
<reference evidence="2" key="2">
    <citation type="journal article" date="2014" name="ISME J.">
        <title>Microbial stratification in low pH oxic and suboxic macroscopic growths along an acid mine drainage.</title>
        <authorList>
            <person name="Mendez-Garcia C."/>
            <person name="Mesa V."/>
            <person name="Sprenger R.R."/>
            <person name="Richter M."/>
            <person name="Diez M.S."/>
            <person name="Solano J."/>
            <person name="Bargiela R."/>
            <person name="Golyshina O.V."/>
            <person name="Manteca A."/>
            <person name="Ramos J.L."/>
            <person name="Gallego J.R."/>
            <person name="Llorente I."/>
            <person name="Martins Dos Santos V.A."/>
            <person name="Jensen O.N."/>
            <person name="Pelaez A.I."/>
            <person name="Sanchez J."/>
            <person name="Ferrer M."/>
        </authorList>
    </citation>
    <scope>NUCLEOTIDE SEQUENCE</scope>
</reference>
<dbReference type="AlphaFoldDB" id="T0YCN9"/>
<reference evidence="2" key="1">
    <citation type="submission" date="2013-08" db="EMBL/GenBank/DDBJ databases">
        <authorList>
            <person name="Mendez C."/>
            <person name="Richter M."/>
            <person name="Ferrer M."/>
            <person name="Sanchez J."/>
        </authorList>
    </citation>
    <scope>NUCLEOTIDE SEQUENCE</scope>
</reference>
<name>T0YCN9_9ZZZZ</name>
<evidence type="ECO:0000256" key="1">
    <source>
        <dbReference type="ARBA" id="ARBA00022801"/>
    </source>
</evidence>
<accession>T0YCN9</accession>
<protein>
    <submittedName>
        <fullName evidence="2">HAD-superfamily hydrolase, subfamily IA, variant 3</fullName>
    </submittedName>
</protein>
<dbReference type="PRINTS" id="PR00413">
    <property type="entry name" value="HADHALOGNASE"/>
</dbReference>